<dbReference type="GO" id="GO:0008131">
    <property type="term" value="F:primary methylamine oxidase activity"/>
    <property type="evidence" value="ECO:0007669"/>
    <property type="project" value="InterPro"/>
</dbReference>
<protein>
    <recommendedName>
        <fullName evidence="2">Amine oxidase</fullName>
        <ecNumber evidence="2">1.4.3.-</ecNumber>
    </recommendedName>
</protein>
<dbReference type="InterPro" id="IPR036460">
    <property type="entry name" value="Cu_amine_oxidase_C_sf"/>
</dbReference>
<dbReference type="GO" id="GO:0009308">
    <property type="term" value="P:amine metabolic process"/>
    <property type="evidence" value="ECO:0007669"/>
    <property type="project" value="UniProtKB-UniRule"/>
</dbReference>
<dbReference type="PANTHER" id="PTHR10638">
    <property type="entry name" value="COPPER AMINE OXIDASE"/>
    <property type="match status" value="1"/>
</dbReference>
<organism evidence="5 6">
    <name type="scientific">Cnephaeus nilssonii</name>
    <name type="common">Northern bat</name>
    <name type="synonym">Eptesicus nilssonii</name>
    <dbReference type="NCBI Taxonomy" id="3371016"/>
    <lineage>
        <taxon>Eukaryota</taxon>
        <taxon>Metazoa</taxon>
        <taxon>Chordata</taxon>
        <taxon>Craniata</taxon>
        <taxon>Vertebrata</taxon>
        <taxon>Euteleostomi</taxon>
        <taxon>Mammalia</taxon>
        <taxon>Eutheria</taxon>
        <taxon>Laurasiatheria</taxon>
        <taxon>Chiroptera</taxon>
        <taxon>Yangochiroptera</taxon>
        <taxon>Vespertilionidae</taxon>
        <taxon>Cnephaeus</taxon>
    </lineage>
</organism>
<name>A0AA40HQ12_CNENI</name>
<evidence type="ECO:0000256" key="1">
    <source>
        <dbReference type="PIRSR" id="PIRSR600269-51"/>
    </source>
</evidence>
<dbReference type="SUPFAM" id="SSF49998">
    <property type="entry name" value="Amine oxidase catalytic domain"/>
    <property type="match status" value="1"/>
</dbReference>
<dbReference type="AlphaFoldDB" id="A0AA40HQ12"/>
<dbReference type="GO" id="GO:0005886">
    <property type="term" value="C:plasma membrane"/>
    <property type="evidence" value="ECO:0007669"/>
    <property type="project" value="TreeGrafter"/>
</dbReference>
<dbReference type="GO" id="GO:0052597">
    <property type="term" value="F:diamine oxidase activity"/>
    <property type="evidence" value="ECO:0007669"/>
    <property type="project" value="TreeGrafter"/>
</dbReference>
<evidence type="ECO:0000313" key="5">
    <source>
        <dbReference type="EMBL" id="KAK1335254.1"/>
    </source>
</evidence>
<dbReference type="EC" id="1.4.3.-" evidence="2"/>
<proteinExistence type="inferred from homology"/>
<reference evidence="5" key="1">
    <citation type="submission" date="2023-06" db="EMBL/GenBank/DDBJ databases">
        <title>Reference genome for the Northern bat (Eptesicus nilssonii), a most northern bat species.</title>
        <authorList>
            <person name="Laine V.N."/>
            <person name="Pulliainen A.T."/>
            <person name="Lilley T.M."/>
        </authorList>
    </citation>
    <scope>NUCLEOTIDE SEQUENCE</scope>
    <source>
        <strain evidence="5">BLF_Eptnil</strain>
        <tissue evidence="5">Kidney</tissue>
    </source>
</reference>
<keyword evidence="6" id="KW-1185">Reference proteome</keyword>
<comment type="cofactor">
    <cofactor evidence="2">
        <name>Cu cation</name>
        <dbReference type="ChEBI" id="CHEBI:23378"/>
    </cofactor>
    <text evidence="2">Contains 1 topaquinone per subunit.</text>
</comment>
<evidence type="ECO:0000259" key="4">
    <source>
        <dbReference type="Pfam" id="PF01179"/>
    </source>
</evidence>
<feature type="domain" description="Copper amine oxidase catalytic" evidence="4">
    <location>
        <begin position="2"/>
        <end position="133"/>
    </location>
</feature>
<dbReference type="InterPro" id="IPR000269">
    <property type="entry name" value="Cu_amine_oxidase"/>
</dbReference>
<accession>A0AA40HQ12</accession>
<evidence type="ECO:0000256" key="3">
    <source>
        <dbReference type="SAM" id="MobiDB-lite"/>
    </source>
</evidence>
<dbReference type="PANTHER" id="PTHR10638:SF3">
    <property type="entry name" value="AMILORIDE-SENSITIVE AMINE OXIDASE [COPPER-CONTAINING]"/>
    <property type="match status" value="1"/>
</dbReference>
<keyword evidence="2" id="KW-0186">Copper</keyword>
<comment type="PTM">
    <text evidence="1 2">Topaquinone (TPQ) is generated by copper-dependent autoxidation of a specific tyrosyl residue.</text>
</comment>
<comment type="similarity">
    <text evidence="2">Belongs to the copper/topaquinone oxidase family.</text>
</comment>
<dbReference type="InterPro" id="IPR049948">
    <property type="entry name" value="Cu_Am_ox_TPQ-bd"/>
</dbReference>
<dbReference type="InterPro" id="IPR015798">
    <property type="entry name" value="Cu_amine_oxidase_C"/>
</dbReference>
<evidence type="ECO:0000313" key="6">
    <source>
        <dbReference type="Proteomes" id="UP001177744"/>
    </source>
</evidence>
<dbReference type="EMBL" id="JAULJE010000014">
    <property type="protein sequence ID" value="KAK1335254.1"/>
    <property type="molecule type" value="Genomic_DNA"/>
</dbReference>
<feature type="modified residue" description="2',4',5'-topaquinone" evidence="1">
    <location>
        <position position="13"/>
    </location>
</feature>
<gene>
    <name evidence="5" type="ORF">QTO34_004838</name>
</gene>
<dbReference type="Proteomes" id="UP001177744">
    <property type="component" value="Unassembled WGS sequence"/>
</dbReference>
<dbReference type="Gene3D" id="2.70.98.20">
    <property type="entry name" value="Copper amine oxidase, catalytic domain"/>
    <property type="match status" value="1"/>
</dbReference>
<evidence type="ECO:0000256" key="2">
    <source>
        <dbReference type="RuleBase" id="RU000672"/>
    </source>
</evidence>
<sequence length="154" mass="17472">MLVLQTTSTVCNYDYIWDFIFYPNGVMEAKVHATGYVHATFYTPEGLRHGTHLHTHLIGNMHTHLLHYHVDLDVAGTRNSFQTLGMKLENITNPWSPEHQLVQPTLEQTWSYPCEHQAAFHFGRTLPKYLALHQPQGEPLGPPAQLPAADPLHG</sequence>
<keyword evidence="2" id="KW-0479">Metal-binding</keyword>
<dbReference type="GO" id="GO:0048038">
    <property type="term" value="F:quinone binding"/>
    <property type="evidence" value="ECO:0007669"/>
    <property type="project" value="InterPro"/>
</dbReference>
<dbReference type="GO" id="GO:0046677">
    <property type="term" value="P:response to antibiotic"/>
    <property type="evidence" value="ECO:0007669"/>
    <property type="project" value="TreeGrafter"/>
</dbReference>
<feature type="region of interest" description="Disordered" evidence="3">
    <location>
        <begin position="133"/>
        <end position="154"/>
    </location>
</feature>
<dbReference type="Pfam" id="PF01179">
    <property type="entry name" value="Cu_amine_oxid"/>
    <property type="match status" value="1"/>
</dbReference>
<keyword evidence="2" id="KW-0560">Oxidoreductase</keyword>
<dbReference type="PROSITE" id="PS01164">
    <property type="entry name" value="COPPER_AMINE_OXID_1"/>
    <property type="match status" value="1"/>
</dbReference>
<comment type="caution">
    <text evidence="5">The sequence shown here is derived from an EMBL/GenBank/DDBJ whole genome shotgun (WGS) entry which is preliminary data.</text>
</comment>
<dbReference type="GO" id="GO:0005507">
    <property type="term" value="F:copper ion binding"/>
    <property type="evidence" value="ECO:0007669"/>
    <property type="project" value="InterPro"/>
</dbReference>
<keyword evidence="1 2" id="KW-0801">TPQ</keyword>